<protein>
    <submittedName>
        <fullName evidence="1">Acyl-protein thioesterase 1</fullName>
    </submittedName>
</protein>
<dbReference type="EMBL" id="CALSDN010000005">
    <property type="protein sequence ID" value="CAH6721046.1"/>
    <property type="molecule type" value="Genomic_DNA"/>
</dbReference>
<sequence length="224" mass="24434">MSAITRLSKEAKSAIIFLHGLGDSGQGWSWFPELLESSKLVDTSTINFVFPNAPIVPVTANGGMRMPAWFDIYEFGNTDAPKDIQGILKTCELVKELIKVQHEEYHIPLDKIILGGFSQGAAVSLTTAISSDLKLGGFIALSGFFTIQAKIDELFTPTNLSTPIFQGHGDQDPIINHKVGLQANEILKQKGFANAEFKTYPGLAHSASDEELVDVAKFIKKVLQ</sequence>
<dbReference type="Proteomes" id="UP001152531">
    <property type="component" value="Unassembled WGS sequence"/>
</dbReference>
<proteinExistence type="predicted"/>
<reference evidence="1" key="1">
    <citation type="submission" date="2022-06" db="EMBL/GenBank/DDBJ databases">
        <authorList>
            <person name="Legras J.-L."/>
            <person name="Devillers H."/>
            <person name="Grondin C."/>
        </authorList>
    </citation>
    <scope>NUCLEOTIDE SEQUENCE</scope>
    <source>
        <strain evidence="1">CLIB 1444</strain>
    </source>
</reference>
<evidence type="ECO:0000313" key="1">
    <source>
        <dbReference type="EMBL" id="CAH6721046.1"/>
    </source>
</evidence>
<accession>A0ACA9Y8L2</accession>
<name>A0ACA9Y8L2_9ASCO</name>
<comment type="caution">
    <text evidence="1">The sequence shown here is derived from an EMBL/GenBank/DDBJ whole genome shotgun (WGS) entry which is preliminary data.</text>
</comment>
<organism evidence="1 2">
    <name type="scientific">[Candida] jaroonii</name>
    <dbReference type="NCBI Taxonomy" id="467808"/>
    <lineage>
        <taxon>Eukaryota</taxon>
        <taxon>Fungi</taxon>
        <taxon>Dikarya</taxon>
        <taxon>Ascomycota</taxon>
        <taxon>Saccharomycotina</taxon>
        <taxon>Pichiomycetes</taxon>
        <taxon>Debaryomycetaceae</taxon>
        <taxon>Yamadazyma</taxon>
    </lineage>
</organism>
<gene>
    <name evidence="1" type="ORF">CLIB1444_05S02388</name>
</gene>
<keyword evidence="2" id="KW-1185">Reference proteome</keyword>
<evidence type="ECO:0000313" key="2">
    <source>
        <dbReference type="Proteomes" id="UP001152531"/>
    </source>
</evidence>